<dbReference type="AlphaFoldDB" id="A0A8S7IT59"/>
<dbReference type="EMBL" id="AASHPR010000181">
    <property type="protein sequence ID" value="EFC3527986.1"/>
    <property type="molecule type" value="Genomic_DNA"/>
</dbReference>
<reference evidence="1 2" key="1">
    <citation type="submission" date="2018-08" db="EMBL/GenBank/DDBJ databases">
        <authorList>
            <consortium name="NARMS: The National Antimicrobial Resistance Monitoring System"/>
        </authorList>
    </citation>
    <scope>NUCLEOTIDE SEQUENCE [LARGE SCALE GENOMIC DNA]</scope>
    <source>
        <strain evidence="1 2">FSIS11705178</strain>
    </source>
</reference>
<feature type="non-terminal residue" evidence="1">
    <location>
        <position position="1"/>
    </location>
</feature>
<comment type="caution">
    <text evidence="1">The sequence shown here is derived from an EMBL/GenBank/DDBJ whole genome shotgun (WGS) entry which is preliminary data.</text>
</comment>
<protein>
    <submittedName>
        <fullName evidence="1">DUF1076 domain-containing protein</fullName>
    </submittedName>
</protein>
<dbReference type="InterPro" id="IPR038436">
    <property type="entry name" value="Effector_NleG_sf"/>
</dbReference>
<dbReference type="Gene3D" id="3.30.40.80">
    <property type="entry name" value="Effector protein NleG"/>
    <property type="match status" value="1"/>
</dbReference>
<dbReference type="Proteomes" id="UP000538406">
    <property type="component" value="Unassembled WGS sequence"/>
</dbReference>
<dbReference type="GO" id="GO:0004842">
    <property type="term" value="F:ubiquitin-protein transferase activity"/>
    <property type="evidence" value="ECO:0007669"/>
    <property type="project" value="InterPro"/>
</dbReference>
<evidence type="ECO:0000313" key="2">
    <source>
        <dbReference type="Proteomes" id="UP000538406"/>
    </source>
</evidence>
<dbReference type="InterPro" id="IPR010489">
    <property type="entry name" value="Effector_NleG"/>
</dbReference>
<proteinExistence type="predicted"/>
<gene>
    <name evidence="1" type="ORF">CTR35_005319</name>
</gene>
<organism evidence="1 2">
    <name type="scientific">Escherichia coli</name>
    <dbReference type="NCBI Taxonomy" id="562"/>
    <lineage>
        <taxon>Bacteria</taxon>
        <taxon>Pseudomonadati</taxon>
        <taxon>Pseudomonadota</taxon>
        <taxon>Gammaproteobacteria</taxon>
        <taxon>Enterobacterales</taxon>
        <taxon>Enterobacteriaceae</taxon>
        <taxon>Escherichia</taxon>
    </lineage>
</organism>
<dbReference type="GO" id="GO:0044403">
    <property type="term" value="P:biological process involved in symbiotic interaction"/>
    <property type="evidence" value="ECO:0007669"/>
    <property type="project" value="InterPro"/>
</dbReference>
<sequence length="90" mass="9822">KFSVNPDDLQCPPESAQCPITLEIPEEGVFIKNSGDSVVCSLFDVTAFSRLVSEKSPHPLTREKLTASMVVSADKCFYDHGKGSFVIKDS</sequence>
<evidence type="ECO:0000313" key="1">
    <source>
        <dbReference type="EMBL" id="EFC3527986.1"/>
    </source>
</evidence>
<dbReference type="Pfam" id="PF06416">
    <property type="entry name" value="T3SS_NleG"/>
    <property type="match status" value="1"/>
</dbReference>
<name>A0A8S7IT59_ECOLX</name>
<accession>A0A8S7IT59</accession>